<protein>
    <submittedName>
        <fullName evidence="1">Chromosome partitioning protein ParB</fullName>
    </submittedName>
</protein>
<sequence length="206" mass="23483">MHTRHPHLLEVSLKSLRPTQLTVGLAEVEQKRLSWKNLNAESRHNYLENHCFPGVQGPKGHYYIVDHHHLGLSLIEENIKTVKLIVLKDLSALNIDEFWVVMDHNQWAHPYNAKGKRCGFDAIPKKITELVDDPYRSLAGEVRQAGGFPKDQQPFSEFLWADFFRRRVPVKMIKNQPSQAMAEALQLSHSQEAAHLPGWSGQIAGA</sequence>
<dbReference type="PIRSF" id="PIRSF029669">
    <property type="entry name" value="UCP029669"/>
    <property type="match status" value="1"/>
</dbReference>
<dbReference type="Gene3D" id="3.90.1530.10">
    <property type="entry name" value="Conserved hypothetical protein from pyrococcus furiosus pfu- 392566-001, ParB domain"/>
    <property type="match status" value="1"/>
</dbReference>
<proteinExistence type="predicted"/>
<dbReference type="InterPro" id="IPR014956">
    <property type="entry name" value="ParBc_2"/>
</dbReference>
<evidence type="ECO:0000313" key="2">
    <source>
        <dbReference type="Proteomes" id="UP000451565"/>
    </source>
</evidence>
<name>A0A843YY21_9BURK</name>
<reference evidence="1 2" key="1">
    <citation type="submission" date="2019-10" db="EMBL/GenBank/DDBJ databases">
        <title>Glaciimonas soli sp. nov., a psychrophilic bacterium isolated from the forest soil of a high elevation mountain in Taiwan.</title>
        <authorList>
            <person name="Wang L.-T."/>
            <person name="Shieh W.Y."/>
        </authorList>
    </citation>
    <scope>NUCLEOTIDE SEQUENCE [LARGE SCALE GENOMIC DNA]</scope>
    <source>
        <strain evidence="1 2">GS1</strain>
    </source>
</reference>
<dbReference type="InterPro" id="IPR016932">
    <property type="entry name" value="UCP029669"/>
</dbReference>
<dbReference type="OrthoDB" id="323572at2"/>
<dbReference type="InterPro" id="IPR036086">
    <property type="entry name" value="ParB/Sulfiredoxin_sf"/>
</dbReference>
<keyword evidence="2" id="KW-1185">Reference proteome</keyword>
<evidence type="ECO:0000313" key="1">
    <source>
        <dbReference type="EMBL" id="MQR02082.1"/>
    </source>
</evidence>
<gene>
    <name evidence="1" type="ORF">GEV47_15500</name>
</gene>
<dbReference type="AlphaFoldDB" id="A0A843YY21"/>
<dbReference type="Gene3D" id="1.10.8.10">
    <property type="entry name" value="DNA helicase RuvA subunit, C-terminal domain"/>
    <property type="match status" value="1"/>
</dbReference>
<dbReference type="Proteomes" id="UP000451565">
    <property type="component" value="Unassembled WGS sequence"/>
</dbReference>
<dbReference type="SUPFAM" id="SSF110849">
    <property type="entry name" value="ParB/Sulfiredoxin"/>
    <property type="match status" value="1"/>
</dbReference>
<dbReference type="CDD" id="cd16390">
    <property type="entry name" value="ParB_N_Srx_like"/>
    <property type="match status" value="1"/>
</dbReference>
<dbReference type="RefSeq" id="WP_153235710.1">
    <property type="nucleotide sequence ID" value="NZ_WINI01000008.1"/>
</dbReference>
<dbReference type="EMBL" id="WINI01000008">
    <property type="protein sequence ID" value="MQR02082.1"/>
    <property type="molecule type" value="Genomic_DNA"/>
</dbReference>
<comment type="caution">
    <text evidence="1">The sequence shown here is derived from an EMBL/GenBank/DDBJ whole genome shotgun (WGS) entry which is preliminary data.</text>
</comment>
<dbReference type="Pfam" id="PF08857">
    <property type="entry name" value="ParBc_2"/>
    <property type="match status" value="1"/>
</dbReference>
<organism evidence="1 2">
    <name type="scientific">Glaciimonas soli</name>
    <dbReference type="NCBI Taxonomy" id="2590999"/>
    <lineage>
        <taxon>Bacteria</taxon>
        <taxon>Pseudomonadati</taxon>
        <taxon>Pseudomonadota</taxon>
        <taxon>Betaproteobacteria</taxon>
        <taxon>Burkholderiales</taxon>
        <taxon>Oxalobacteraceae</taxon>
        <taxon>Glaciimonas</taxon>
    </lineage>
</organism>
<accession>A0A843YY21</accession>